<evidence type="ECO:0000313" key="10">
    <source>
        <dbReference type="EMBL" id="ODS23707.1"/>
    </source>
</evidence>
<organism evidence="10 11">
    <name type="scientific">Candidatus Endobugula sertula</name>
    <name type="common">Bugula neritina bacterial symbiont</name>
    <dbReference type="NCBI Taxonomy" id="62101"/>
    <lineage>
        <taxon>Bacteria</taxon>
        <taxon>Pseudomonadati</taxon>
        <taxon>Pseudomonadota</taxon>
        <taxon>Gammaproteobacteria</taxon>
        <taxon>Cellvibrionales</taxon>
        <taxon>Cellvibrionaceae</taxon>
        <taxon>Candidatus Endobugula</taxon>
    </lineage>
</organism>
<dbReference type="InterPro" id="IPR036737">
    <property type="entry name" value="OmpA-like_sf"/>
</dbReference>
<dbReference type="EMBL" id="MDLC01000022">
    <property type="protein sequence ID" value="ODS23707.1"/>
    <property type="molecule type" value="Genomic_DNA"/>
</dbReference>
<dbReference type="PANTHER" id="PTHR30329">
    <property type="entry name" value="STATOR ELEMENT OF FLAGELLAR MOTOR COMPLEX"/>
    <property type="match status" value="1"/>
</dbReference>
<evidence type="ECO:0000259" key="9">
    <source>
        <dbReference type="PROSITE" id="PS51123"/>
    </source>
</evidence>
<keyword evidence="4 8" id="KW-0812">Transmembrane</keyword>
<evidence type="ECO:0000256" key="7">
    <source>
        <dbReference type="PROSITE-ProRule" id="PRU00473"/>
    </source>
</evidence>
<feature type="domain" description="OmpA-like" evidence="9">
    <location>
        <begin position="124"/>
        <end position="244"/>
    </location>
</feature>
<proteinExistence type="inferred from homology"/>
<evidence type="ECO:0000256" key="1">
    <source>
        <dbReference type="ARBA" id="ARBA00004162"/>
    </source>
</evidence>
<evidence type="ECO:0000313" key="11">
    <source>
        <dbReference type="Proteomes" id="UP000242502"/>
    </source>
</evidence>
<dbReference type="Pfam" id="PF00691">
    <property type="entry name" value="OmpA"/>
    <property type="match status" value="1"/>
</dbReference>
<dbReference type="SUPFAM" id="SSF103088">
    <property type="entry name" value="OmpA-like"/>
    <property type="match status" value="1"/>
</dbReference>
<dbReference type="PANTHER" id="PTHR30329:SF20">
    <property type="entry name" value="EXPORTED PROTEIN"/>
    <property type="match status" value="1"/>
</dbReference>
<dbReference type="PROSITE" id="PS51123">
    <property type="entry name" value="OMPA_2"/>
    <property type="match status" value="1"/>
</dbReference>
<feature type="transmembrane region" description="Helical" evidence="8">
    <location>
        <begin position="20"/>
        <end position="37"/>
    </location>
</feature>
<evidence type="ECO:0000256" key="5">
    <source>
        <dbReference type="ARBA" id="ARBA00022989"/>
    </source>
</evidence>
<evidence type="ECO:0000256" key="6">
    <source>
        <dbReference type="ARBA" id="ARBA00023136"/>
    </source>
</evidence>
<name>A0A1D2QQ50_9GAMM</name>
<evidence type="ECO:0000256" key="4">
    <source>
        <dbReference type="ARBA" id="ARBA00022692"/>
    </source>
</evidence>
<dbReference type="InterPro" id="IPR025713">
    <property type="entry name" value="MotB-like_N_dom"/>
</dbReference>
<dbReference type="GO" id="GO:0005886">
    <property type="term" value="C:plasma membrane"/>
    <property type="evidence" value="ECO:0007669"/>
    <property type="project" value="UniProtKB-SubCell"/>
</dbReference>
<dbReference type="Gene3D" id="3.30.1330.60">
    <property type="entry name" value="OmpA-like domain"/>
    <property type="match status" value="1"/>
</dbReference>
<comment type="subcellular location">
    <subcellularLocation>
        <location evidence="1">Cell membrane</location>
        <topology evidence="1">Single-pass membrane protein</topology>
    </subcellularLocation>
</comment>
<dbReference type="Proteomes" id="UP000242502">
    <property type="component" value="Unassembled WGS sequence"/>
</dbReference>
<dbReference type="InterPro" id="IPR050330">
    <property type="entry name" value="Bact_OuterMem_StrucFunc"/>
</dbReference>
<dbReference type="Pfam" id="PF13677">
    <property type="entry name" value="MotB_plug"/>
    <property type="match status" value="1"/>
</dbReference>
<evidence type="ECO:0000256" key="2">
    <source>
        <dbReference type="ARBA" id="ARBA00008914"/>
    </source>
</evidence>
<protein>
    <recommendedName>
        <fullName evidence="9">OmpA-like domain-containing protein</fullName>
    </recommendedName>
</protein>
<sequence length="267" mass="29786">MLRRPRTELAVHHERWLVSYADFMTLLFGFFVIMYAISNMHENKYQELSKTLTELFAASQQTIDKTVASQQNTEPVLPSQEIGNKEPVENNAPFLADIAQLTAQMKEKLADLVNEGSVTITSDEQWLQLSLNNKILFPLGSVQPTQQAGIIIEELASILKGVSNPVRVEGFTDNLSISTARFPSNWELSSVRAVAILRLLVANGVAPEHLSAVGHGEYQPIADNSTAVGRAQNRRILKRKVLHPLCWIMASCYSPMTPPYPGKRARF</sequence>
<dbReference type="CDD" id="cd07185">
    <property type="entry name" value="OmpA_C-like"/>
    <property type="match status" value="1"/>
</dbReference>
<gene>
    <name evidence="10" type="ORF">AB835_07360</name>
</gene>
<comment type="similarity">
    <text evidence="2">Belongs to the MotB family.</text>
</comment>
<reference evidence="10 11" key="1">
    <citation type="journal article" date="2016" name="Appl. Environ. Microbiol.">
        <title>Lack of Overt Genome Reduction in the Bryostatin-Producing Bryozoan Symbiont "Candidatus Endobugula sertula".</title>
        <authorList>
            <person name="Miller I.J."/>
            <person name="Vanee N."/>
            <person name="Fong S.S."/>
            <person name="Lim-Fong G.E."/>
            <person name="Kwan J.C."/>
        </authorList>
    </citation>
    <scope>NUCLEOTIDE SEQUENCE [LARGE SCALE GENOMIC DNA]</scope>
    <source>
        <strain evidence="10">AB1-4</strain>
    </source>
</reference>
<keyword evidence="5 8" id="KW-1133">Transmembrane helix</keyword>
<keyword evidence="6 7" id="KW-0472">Membrane</keyword>
<dbReference type="AlphaFoldDB" id="A0A1D2QQ50"/>
<dbReference type="InterPro" id="IPR006665">
    <property type="entry name" value="OmpA-like"/>
</dbReference>
<keyword evidence="3" id="KW-1003">Cell membrane</keyword>
<evidence type="ECO:0000256" key="3">
    <source>
        <dbReference type="ARBA" id="ARBA00022475"/>
    </source>
</evidence>
<accession>A0A1D2QQ50</accession>
<dbReference type="STRING" id="62101.AB835_07360"/>
<evidence type="ECO:0000256" key="8">
    <source>
        <dbReference type="SAM" id="Phobius"/>
    </source>
</evidence>
<comment type="caution">
    <text evidence="10">The sequence shown here is derived from an EMBL/GenBank/DDBJ whole genome shotgun (WGS) entry which is preliminary data.</text>
</comment>